<name>A0ABU6SND9_9FABA</name>
<accession>A0ABU6SND9</accession>
<comment type="caution">
    <text evidence="2">The sequence shown here is derived from an EMBL/GenBank/DDBJ whole genome shotgun (WGS) entry which is preliminary data.</text>
</comment>
<dbReference type="EMBL" id="JASCZI010061158">
    <property type="protein sequence ID" value="MED6137835.1"/>
    <property type="molecule type" value="Genomic_DNA"/>
</dbReference>
<feature type="compositionally biased region" description="Low complexity" evidence="1">
    <location>
        <begin position="68"/>
        <end position="84"/>
    </location>
</feature>
<evidence type="ECO:0000256" key="1">
    <source>
        <dbReference type="SAM" id="MobiDB-lite"/>
    </source>
</evidence>
<feature type="region of interest" description="Disordered" evidence="1">
    <location>
        <begin position="68"/>
        <end position="90"/>
    </location>
</feature>
<reference evidence="2 3" key="1">
    <citation type="journal article" date="2023" name="Plants (Basel)">
        <title>Bridging the Gap: Combining Genomics and Transcriptomics Approaches to Understand Stylosanthes scabra, an Orphan Legume from the Brazilian Caatinga.</title>
        <authorList>
            <person name="Ferreira-Neto J.R.C."/>
            <person name="da Silva M.D."/>
            <person name="Binneck E."/>
            <person name="de Melo N.F."/>
            <person name="da Silva R.H."/>
            <person name="de Melo A.L.T.M."/>
            <person name="Pandolfi V."/>
            <person name="Bustamante F.O."/>
            <person name="Brasileiro-Vidal A.C."/>
            <person name="Benko-Iseppon A.M."/>
        </authorList>
    </citation>
    <scope>NUCLEOTIDE SEQUENCE [LARGE SCALE GENOMIC DNA]</scope>
    <source>
        <tissue evidence="2">Leaves</tissue>
    </source>
</reference>
<evidence type="ECO:0008006" key="4">
    <source>
        <dbReference type="Google" id="ProtNLM"/>
    </source>
</evidence>
<dbReference type="Proteomes" id="UP001341840">
    <property type="component" value="Unassembled WGS sequence"/>
</dbReference>
<evidence type="ECO:0000313" key="3">
    <source>
        <dbReference type="Proteomes" id="UP001341840"/>
    </source>
</evidence>
<feature type="compositionally biased region" description="Basic residues" evidence="1">
    <location>
        <begin position="1"/>
        <end position="10"/>
    </location>
</feature>
<keyword evidence="3" id="KW-1185">Reference proteome</keyword>
<organism evidence="2 3">
    <name type="scientific">Stylosanthes scabra</name>
    <dbReference type="NCBI Taxonomy" id="79078"/>
    <lineage>
        <taxon>Eukaryota</taxon>
        <taxon>Viridiplantae</taxon>
        <taxon>Streptophyta</taxon>
        <taxon>Embryophyta</taxon>
        <taxon>Tracheophyta</taxon>
        <taxon>Spermatophyta</taxon>
        <taxon>Magnoliopsida</taxon>
        <taxon>eudicotyledons</taxon>
        <taxon>Gunneridae</taxon>
        <taxon>Pentapetalae</taxon>
        <taxon>rosids</taxon>
        <taxon>fabids</taxon>
        <taxon>Fabales</taxon>
        <taxon>Fabaceae</taxon>
        <taxon>Papilionoideae</taxon>
        <taxon>50 kb inversion clade</taxon>
        <taxon>dalbergioids sensu lato</taxon>
        <taxon>Dalbergieae</taxon>
        <taxon>Pterocarpus clade</taxon>
        <taxon>Stylosanthes</taxon>
    </lineage>
</organism>
<sequence>MAPRGCSRKAARAEPAPAPAEEAGPAAPTAKAPQDAQSLHRLNREWHIADDLMKDRNTIHKIYSGSAQSLPTSTLSQSRLRSSTKPPSFKVLDKPLQQEHLNLTPHEREGIIALALFLPYAGSGATDAVHGRGRFWACHPTSGLRLRRSTPDVAYHLGLHTDGEPVGGCMRDFQTHYQQQPWNLVEQYLETADADLDTLRQYARCYILLFIGGYIMPDKSSNLVHIRWLSLLRDFPTCARLSWGSVVLALPNSEDPRYMKS</sequence>
<dbReference type="PANTHER" id="PTHR46033">
    <property type="entry name" value="PROTEIN MAIN-LIKE 2"/>
    <property type="match status" value="1"/>
</dbReference>
<evidence type="ECO:0000313" key="2">
    <source>
        <dbReference type="EMBL" id="MED6137835.1"/>
    </source>
</evidence>
<dbReference type="InterPro" id="IPR044824">
    <property type="entry name" value="MAIN-like"/>
</dbReference>
<feature type="region of interest" description="Disordered" evidence="1">
    <location>
        <begin position="1"/>
        <end position="37"/>
    </location>
</feature>
<feature type="compositionally biased region" description="Low complexity" evidence="1">
    <location>
        <begin position="13"/>
        <end position="33"/>
    </location>
</feature>
<gene>
    <name evidence="2" type="ORF">PIB30_068783</name>
</gene>
<proteinExistence type="predicted"/>
<protein>
    <recommendedName>
        <fullName evidence="4">Aminotransferase-like plant mobile domain-containing protein</fullName>
    </recommendedName>
</protein>
<dbReference type="PANTHER" id="PTHR46033:SF8">
    <property type="entry name" value="PROTEIN MAINTENANCE OF MERISTEMS-LIKE"/>
    <property type="match status" value="1"/>
</dbReference>